<evidence type="ECO:0008006" key="5">
    <source>
        <dbReference type="Google" id="ProtNLM"/>
    </source>
</evidence>
<evidence type="ECO:0000313" key="4">
    <source>
        <dbReference type="Proteomes" id="UP000008281"/>
    </source>
</evidence>
<dbReference type="CDD" id="cd00037">
    <property type="entry name" value="CLECT"/>
    <property type="match status" value="1"/>
</dbReference>
<gene>
    <name evidence="3" type="ORF">CRE_18132</name>
</gene>
<sequence>MLVRTVLVCLVLASLSECMFRPQRHHYEECSCEEEVPCEEEPTRPPTTTTVKPTTVPVTTPTTTRTTTRTTVPSTTPTTVTTTTTTVPKTTTINPCRTTDQPVAPYLRKNGYWCSMMVNFGVGSSSGYPYDDAVFDCSLNGLVVSSLEIDQEKIDYIRLAKTDVLYDITAYWVGASQDPTTKQYYWDDGQAIRLMEPQPTVVDPNGHVAWFINKNSSVPGYGDYKVVSKTGEGNPKVNANLCGTPGIQFN</sequence>
<dbReference type="OrthoDB" id="5900861at2759"/>
<evidence type="ECO:0000256" key="2">
    <source>
        <dbReference type="SAM" id="SignalP"/>
    </source>
</evidence>
<evidence type="ECO:0000313" key="3">
    <source>
        <dbReference type="EMBL" id="EFO84464.1"/>
    </source>
</evidence>
<dbReference type="SUPFAM" id="SSF56436">
    <property type="entry name" value="C-type lectin-like"/>
    <property type="match status" value="1"/>
</dbReference>
<dbReference type="HOGENOM" id="CLU_083117_0_0_1"/>
<accession>E3N338</accession>
<feature type="signal peptide" evidence="2">
    <location>
        <begin position="1"/>
        <end position="18"/>
    </location>
</feature>
<keyword evidence="4" id="KW-1185">Reference proteome</keyword>
<protein>
    <recommendedName>
        <fullName evidence="5">C-type lectin domain-containing protein</fullName>
    </recommendedName>
</protein>
<dbReference type="eggNOG" id="ENOG502TIS9">
    <property type="taxonomic scope" value="Eukaryota"/>
</dbReference>
<evidence type="ECO:0000256" key="1">
    <source>
        <dbReference type="SAM" id="MobiDB-lite"/>
    </source>
</evidence>
<dbReference type="AlphaFoldDB" id="E3N338"/>
<dbReference type="STRING" id="31234.E3N338"/>
<organism evidence="4">
    <name type="scientific">Caenorhabditis remanei</name>
    <name type="common">Caenorhabditis vulgaris</name>
    <dbReference type="NCBI Taxonomy" id="31234"/>
    <lineage>
        <taxon>Eukaryota</taxon>
        <taxon>Metazoa</taxon>
        <taxon>Ecdysozoa</taxon>
        <taxon>Nematoda</taxon>
        <taxon>Chromadorea</taxon>
        <taxon>Rhabditida</taxon>
        <taxon>Rhabditina</taxon>
        <taxon>Rhabditomorpha</taxon>
        <taxon>Rhabditoidea</taxon>
        <taxon>Rhabditidae</taxon>
        <taxon>Peloderinae</taxon>
        <taxon>Caenorhabditis</taxon>
    </lineage>
</organism>
<feature type="compositionally biased region" description="Low complexity" evidence="1">
    <location>
        <begin position="46"/>
        <end position="92"/>
    </location>
</feature>
<dbReference type="OMA" id="TINPCRT"/>
<reference evidence="3" key="1">
    <citation type="submission" date="2007-07" db="EMBL/GenBank/DDBJ databases">
        <title>PCAP assembly of the Caenorhabditis remanei genome.</title>
        <authorList>
            <consortium name="The Caenorhabditis remanei Sequencing Consortium"/>
            <person name="Wilson R.K."/>
        </authorList>
    </citation>
    <scope>NUCLEOTIDE SEQUENCE [LARGE SCALE GENOMIC DNA]</scope>
    <source>
        <strain evidence="3">PB4641</strain>
    </source>
</reference>
<dbReference type="InParanoid" id="E3N338"/>
<keyword evidence="2" id="KW-0732">Signal</keyword>
<dbReference type="InterPro" id="IPR016187">
    <property type="entry name" value="CTDL_fold"/>
</dbReference>
<name>E3N338_CAERE</name>
<feature type="chain" id="PRO_5003175895" description="C-type lectin domain-containing protein" evidence="2">
    <location>
        <begin position="19"/>
        <end position="250"/>
    </location>
</feature>
<feature type="region of interest" description="Disordered" evidence="1">
    <location>
        <begin position="37"/>
        <end position="93"/>
    </location>
</feature>
<dbReference type="Proteomes" id="UP000008281">
    <property type="component" value="Unassembled WGS sequence"/>
</dbReference>
<dbReference type="EMBL" id="DS268517">
    <property type="protein sequence ID" value="EFO84464.1"/>
    <property type="molecule type" value="Genomic_DNA"/>
</dbReference>
<proteinExistence type="predicted"/>
<dbReference type="FunCoup" id="E3N338">
    <property type="interactions" value="302"/>
</dbReference>